<keyword evidence="1" id="KW-1133">Transmembrane helix</keyword>
<feature type="transmembrane region" description="Helical" evidence="1">
    <location>
        <begin position="489"/>
        <end position="510"/>
    </location>
</feature>
<feature type="transmembrane region" description="Helical" evidence="1">
    <location>
        <begin position="416"/>
        <end position="439"/>
    </location>
</feature>
<organism evidence="2 3">
    <name type="scientific">Gordonia hankookensis</name>
    <dbReference type="NCBI Taxonomy" id="589403"/>
    <lineage>
        <taxon>Bacteria</taxon>
        <taxon>Bacillati</taxon>
        <taxon>Actinomycetota</taxon>
        <taxon>Actinomycetes</taxon>
        <taxon>Mycobacteriales</taxon>
        <taxon>Gordoniaceae</taxon>
        <taxon>Gordonia</taxon>
    </lineage>
</organism>
<feature type="transmembrane region" description="Helical" evidence="1">
    <location>
        <begin position="446"/>
        <end position="469"/>
    </location>
</feature>
<gene>
    <name evidence="2" type="ORF">IDF66_17580</name>
</gene>
<reference evidence="2 3" key="1">
    <citation type="submission" date="2020-09" db="EMBL/GenBank/DDBJ databases">
        <title>Novel species in genus Gordonia.</title>
        <authorList>
            <person name="Zhang G."/>
        </authorList>
    </citation>
    <scope>NUCLEOTIDE SEQUENCE [LARGE SCALE GENOMIC DNA]</scope>
    <source>
        <strain evidence="2 3">ON-33</strain>
    </source>
</reference>
<evidence type="ECO:0000313" key="2">
    <source>
        <dbReference type="EMBL" id="MBD1321401.1"/>
    </source>
</evidence>
<feature type="transmembrane region" description="Helical" evidence="1">
    <location>
        <begin position="146"/>
        <end position="168"/>
    </location>
</feature>
<protein>
    <submittedName>
        <fullName evidence="2">ABC transporter permease</fullName>
    </submittedName>
</protein>
<feature type="transmembrane region" description="Helical" evidence="1">
    <location>
        <begin position="225"/>
        <end position="246"/>
    </location>
</feature>
<keyword evidence="1" id="KW-0812">Transmembrane</keyword>
<name>A0ABR7WF50_9ACTN</name>
<proteinExistence type="predicted"/>
<dbReference type="EMBL" id="JACWMS010000003">
    <property type="protein sequence ID" value="MBD1321401.1"/>
    <property type="molecule type" value="Genomic_DNA"/>
</dbReference>
<feature type="transmembrane region" description="Helical" evidence="1">
    <location>
        <begin position="109"/>
        <end position="134"/>
    </location>
</feature>
<keyword evidence="1" id="KW-0472">Membrane</keyword>
<evidence type="ECO:0000313" key="3">
    <source>
        <dbReference type="Proteomes" id="UP000602395"/>
    </source>
</evidence>
<feature type="transmembrane region" description="Helical" evidence="1">
    <location>
        <begin position="68"/>
        <end position="88"/>
    </location>
</feature>
<comment type="caution">
    <text evidence="2">The sequence shown here is derived from an EMBL/GenBank/DDBJ whole genome shotgun (WGS) entry which is preliminary data.</text>
</comment>
<evidence type="ECO:0000256" key="1">
    <source>
        <dbReference type="SAM" id="Phobius"/>
    </source>
</evidence>
<keyword evidence="3" id="KW-1185">Reference proteome</keyword>
<feature type="transmembrane region" description="Helical" evidence="1">
    <location>
        <begin position="175"/>
        <end position="195"/>
    </location>
</feature>
<dbReference type="Proteomes" id="UP000602395">
    <property type="component" value="Unassembled WGS sequence"/>
</dbReference>
<feature type="transmembrane region" description="Helical" evidence="1">
    <location>
        <begin position="376"/>
        <end position="396"/>
    </location>
</feature>
<sequence length="516" mass="53734">MSRRERWIIVITLVVFLLINLSTAATIAGSYPTPDKRAALQVGAGSNSAFRFLLGPLDHIDSAAAVTVWRAGLFMIAALAVCAVMMVVRQTRKEEELGRAELLRAGATGPLASVWAATVVATVFCVVVALGMSIMLFPLGASVGDVIAVFGQYATTAMAAVGVALVSAQIAKTSHIANLTASSIVLAGYVLRGVADVDHTWSWLRWITPVGWAELIDPFGANNPWPAVASLAVAALGVGLAARFALGRDMDAGVIQPRPGPASSARLSSVGAVAMRLSGSLLVSWISAITLYALVIGFLQPSVDELAGDNEQMRRVLEQSGLQGSLSTLFGSTMMTFLAVAASAWSVNLVTRMRSEEVSSRTEVLLVTPTARSRYLAVYAATAAVGVVVILIAAALGMTVGDGVAGGGWSAVGDNLAAAGVQIPAALLVTGVAVALYAIRPMLVPIGWLVVIAALFLGPLSGMFSLPQWARDLSPFSHAPAVPLEPMHWLPIVVLLVIAALFAVAAQLAFHRRDIG</sequence>
<feature type="transmembrane region" description="Helical" evidence="1">
    <location>
        <begin position="329"/>
        <end position="351"/>
    </location>
</feature>
<feature type="transmembrane region" description="Helical" evidence="1">
    <location>
        <begin position="267"/>
        <end position="295"/>
    </location>
</feature>
<accession>A0ABR7WF50</accession>